<gene>
    <name evidence="4" type="primary">LOC106056570</name>
</gene>
<keyword evidence="3" id="KW-1185">Reference proteome</keyword>
<dbReference type="PROSITE" id="PS51642">
    <property type="entry name" value="HEMOPEXIN_2"/>
    <property type="match status" value="1"/>
</dbReference>
<dbReference type="AlphaFoldDB" id="A0A9W3AAJ1"/>
<feature type="repeat" description="Hemopexin" evidence="1">
    <location>
        <begin position="168"/>
        <end position="209"/>
    </location>
</feature>
<dbReference type="GO" id="GO:0006629">
    <property type="term" value="P:lipid metabolic process"/>
    <property type="evidence" value="ECO:0007669"/>
    <property type="project" value="InterPro"/>
</dbReference>
<dbReference type="PANTHER" id="PTHR13593:SF140">
    <property type="entry name" value="PLC-LIKE PHOSPHODIESTERASE"/>
    <property type="match status" value="1"/>
</dbReference>
<dbReference type="SUPFAM" id="SSF51695">
    <property type="entry name" value="PLC-like phosphodiesterases"/>
    <property type="match status" value="1"/>
</dbReference>
<dbReference type="Pfam" id="PF26146">
    <property type="entry name" value="PI-PLC_X"/>
    <property type="match status" value="1"/>
</dbReference>
<dbReference type="RefSeq" id="XP_055884204.1">
    <property type="nucleotide sequence ID" value="XM_056028229.1"/>
</dbReference>
<feature type="chain" id="PRO_5040916178" evidence="2">
    <location>
        <begin position="24"/>
        <end position="694"/>
    </location>
</feature>
<accession>A0A9W3AAJ1</accession>
<name>A0A9W3AAJ1_BIOGL</name>
<dbReference type="InterPro" id="IPR036375">
    <property type="entry name" value="Hemopexin-like_dom_sf"/>
</dbReference>
<dbReference type="SMART" id="SM00120">
    <property type="entry name" value="HX"/>
    <property type="match status" value="7"/>
</dbReference>
<protein>
    <submittedName>
        <fullName evidence="4">Uncharacterized protein LOC106056570 isoform X1</fullName>
    </submittedName>
</protein>
<dbReference type="SUPFAM" id="SSF50923">
    <property type="entry name" value="Hemopexin-like domain"/>
    <property type="match status" value="2"/>
</dbReference>
<dbReference type="Gene3D" id="2.110.10.10">
    <property type="entry name" value="Hemopexin-like domain"/>
    <property type="match status" value="3"/>
</dbReference>
<dbReference type="OrthoDB" id="1046782at2759"/>
<dbReference type="InterPro" id="IPR018487">
    <property type="entry name" value="Hemopexin-like_repeat"/>
</dbReference>
<dbReference type="InterPro" id="IPR051057">
    <property type="entry name" value="PI-PLC_domain"/>
</dbReference>
<dbReference type="GO" id="GO:0008081">
    <property type="term" value="F:phosphoric diester hydrolase activity"/>
    <property type="evidence" value="ECO:0007669"/>
    <property type="project" value="InterPro"/>
</dbReference>
<dbReference type="InterPro" id="IPR017946">
    <property type="entry name" value="PLC-like_Pdiesterase_TIM-brl"/>
</dbReference>
<evidence type="ECO:0000256" key="1">
    <source>
        <dbReference type="PROSITE-ProRule" id="PRU01011"/>
    </source>
</evidence>
<dbReference type="GeneID" id="106056570"/>
<evidence type="ECO:0000313" key="3">
    <source>
        <dbReference type="Proteomes" id="UP001165740"/>
    </source>
</evidence>
<evidence type="ECO:0000313" key="4">
    <source>
        <dbReference type="RefSeq" id="XP_055884204.1"/>
    </source>
</evidence>
<reference evidence="4" key="1">
    <citation type="submission" date="2025-08" db="UniProtKB">
        <authorList>
            <consortium name="RefSeq"/>
        </authorList>
    </citation>
    <scope>IDENTIFICATION</scope>
</reference>
<organism evidence="3 4">
    <name type="scientific">Biomphalaria glabrata</name>
    <name type="common">Bloodfluke planorb</name>
    <name type="synonym">Freshwater snail</name>
    <dbReference type="NCBI Taxonomy" id="6526"/>
    <lineage>
        <taxon>Eukaryota</taxon>
        <taxon>Metazoa</taxon>
        <taxon>Spiralia</taxon>
        <taxon>Lophotrochozoa</taxon>
        <taxon>Mollusca</taxon>
        <taxon>Gastropoda</taxon>
        <taxon>Heterobranchia</taxon>
        <taxon>Euthyneura</taxon>
        <taxon>Panpulmonata</taxon>
        <taxon>Hygrophila</taxon>
        <taxon>Lymnaeoidea</taxon>
        <taxon>Planorbidae</taxon>
        <taxon>Biomphalaria</taxon>
    </lineage>
</organism>
<proteinExistence type="predicted"/>
<keyword evidence="2" id="KW-0732">Signal</keyword>
<dbReference type="Gene3D" id="3.20.20.190">
    <property type="entry name" value="Phosphatidylinositol (PI) phosphodiesterase"/>
    <property type="match status" value="1"/>
</dbReference>
<sequence length="694" mass="79012">MKFSYTHVCMLMFLSSRFDLVCLKKTTRNKCGKINAAFNSETRVVYFLSGAEYIKYNFRYNTEETVAPLSNLGVNEELSNPDAAYTDRNGTIHILKGCLAYSFKWKSGEELVQDRITNVTTLGLPCDVDAALNKQGDVLVTKGCREWMLNQRTQMFEQRGNITDRGLPCDLDAAVEWPDSTYCFIKGVQFWKYDDDDVDGPFNTDLLNLCSWNLCGEREWMRMERSGTVSCNGDRRLCSLRLNQITLAGLHNAGSGFDGGFGFLDCFLRNHGLSITEQLRLGIRHFDIDPCFDKCGLLGSCHNVVCGGGICPMLKQLRSFLRDHLGEIVTLNFNHEIQQPEKVFPALSRQLMTQLGPMLNKHFRKSPKHVWPTLKQTIRKKKRIFVFYAPIIERPPHDEFYNKYKWIHSERFYGSTWIEFGVNDGCNKVVNITKEVCESRNWRELLEVSIIPSGFCINSNAAKCRPFYHQSLRACEQFRFVRNDSPNVLLVDYPEEANDPSSSVFQAVHHQNIRNIYQHKKSSCYVKVDAAVKVNAQTILFFSGSRIITYDVTHLSQSNIRHVPGLESIDAAYLSPAGNFISVIKGCIYWEINSTSLLPVSAEVTRNETCDIDAAIFWKDQLYTFKGCNVTSQGGRVQPLLKMGLPCSLDAALLIDSNVYAFKGNNYWIYNDHGEAKLVGKTLDWNIDVVHCTD</sequence>
<feature type="signal peptide" evidence="2">
    <location>
        <begin position="1"/>
        <end position="23"/>
    </location>
</feature>
<dbReference type="Proteomes" id="UP001165740">
    <property type="component" value="Chromosome 4"/>
</dbReference>
<evidence type="ECO:0000256" key="2">
    <source>
        <dbReference type="SAM" id="SignalP"/>
    </source>
</evidence>
<dbReference type="CDD" id="cd08557">
    <property type="entry name" value="PI-PLCc_bacteria_like"/>
    <property type="match status" value="1"/>
</dbReference>
<dbReference type="OMA" id="WIHTERW"/>
<dbReference type="PANTHER" id="PTHR13593">
    <property type="match status" value="1"/>
</dbReference>